<dbReference type="AlphaFoldDB" id="A0A0D1ZV19"/>
<dbReference type="OrthoDB" id="5402392at2759"/>
<dbReference type="HOGENOM" id="CLU_571110_0_0_1"/>
<dbReference type="EMBL" id="KN847520">
    <property type="protein sequence ID" value="KIV97829.1"/>
    <property type="molecule type" value="Genomic_DNA"/>
</dbReference>
<organism evidence="2 3">
    <name type="scientific">Exophiala mesophila</name>
    <name type="common">Black yeast-like fungus</name>
    <dbReference type="NCBI Taxonomy" id="212818"/>
    <lineage>
        <taxon>Eukaryota</taxon>
        <taxon>Fungi</taxon>
        <taxon>Dikarya</taxon>
        <taxon>Ascomycota</taxon>
        <taxon>Pezizomycotina</taxon>
        <taxon>Eurotiomycetes</taxon>
        <taxon>Chaetothyriomycetidae</taxon>
        <taxon>Chaetothyriales</taxon>
        <taxon>Herpotrichiellaceae</taxon>
        <taxon>Exophiala</taxon>
    </lineage>
</organism>
<dbReference type="GeneID" id="27319379"/>
<accession>A0A0D1ZV19</accession>
<reference evidence="2 3" key="1">
    <citation type="submission" date="2015-01" db="EMBL/GenBank/DDBJ databases">
        <title>The Genome Sequence of Exophiala mesophila CBS40295.</title>
        <authorList>
            <consortium name="The Broad Institute Genomics Platform"/>
            <person name="Cuomo C."/>
            <person name="de Hoog S."/>
            <person name="Gorbushina A."/>
            <person name="Stielow B."/>
            <person name="Teixiera M."/>
            <person name="Abouelleil A."/>
            <person name="Chapman S.B."/>
            <person name="Priest M."/>
            <person name="Young S.K."/>
            <person name="Wortman J."/>
            <person name="Nusbaum C."/>
            <person name="Birren B."/>
        </authorList>
    </citation>
    <scope>NUCLEOTIDE SEQUENCE [LARGE SCALE GENOMIC DNA]</scope>
    <source>
        <strain evidence="2 3">CBS 40295</strain>
    </source>
</reference>
<evidence type="ECO:0000313" key="2">
    <source>
        <dbReference type="EMBL" id="KIV97829.1"/>
    </source>
</evidence>
<name>A0A0D1ZV19_EXOME</name>
<feature type="region of interest" description="Disordered" evidence="1">
    <location>
        <begin position="1"/>
        <end position="35"/>
    </location>
</feature>
<dbReference type="RefSeq" id="XP_016229403.1">
    <property type="nucleotide sequence ID" value="XM_016365754.1"/>
</dbReference>
<dbReference type="VEuPathDB" id="FungiDB:PV10_01534"/>
<gene>
    <name evidence="2" type="ORF">PV10_01534</name>
</gene>
<protein>
    <submittedName>
        <fullName evidence="2">Uncharacterized protein</fullName>
    </submittedName>
</protein>
<sequence length="432" mass="48567">MYRPVLDGQLVKPNSASTSTRQNNDSDNSDNTVPGLQQVEIARKRYLQAIEANEEARRQYAEVAARAQIFGHEDSTPARGDREARLSLLIARRQLLRLQERHSSLVCLTEDLDAFKHSRSVSTLDISGSTNATTHQPEDLTAQIQEATDYVKQLVTELEFAVLRARHQAKWQRQALDSLKQTQDSSTALPSEEQRLSALQQTRSQLTTWVEENLDKCQHGNDEDRGYVVEESNGDEPISWEQVIDHEYENYLEARRQVVSLEQKLRSELPRAPKSLGLDQSQPLAAGQNGARNDQADLVAILNLIEKTILPLRQQESRANAHKNLSDEQQSSLDVRLAQMVDRVSDESQLLQAFPMLAHSGRLKHAATVFGKMEAEHQDDISSRLQPWLFAAEAADIASTATLDTHMKQGNEAMNSISRSLNELRLLHEADG</sequence>
<proteinExistence type="predicted"/>
<feature type="compositionally biased region" description="Polar residues" evidence="1">
    <location>
        <begin position="12"/>
        <end position="35"/>
    </location>
</feature>
<keyword evidence="3" id="KW-1185">Reference proteome</keyword>
<dbReference type="Proteomes" id="UP000054302">
    <property type="component" value="Unassembled WGS sequence"/>
</dbReference>
<evidence type="ECO:0000256" key="1">
    <source>
        <dbReference type="SAM" id="MobiDB-lite"/>
    </source>
</evidence>
<evidence type="ECO:0000313" key="3">
    <source>
        <dbReference type="Proteomes" id="UP000054302"/>
    </source>
</evidence>
<dbReference type="OMA" id="HEYENYL"/>